<sequence length="223" mass="23802">MYVPPAFREDRPEAHEALIDACPLALLVTAGPDGPLADPVPMIRAGRVLQAHLALANPQVEQLRAAEAEGREVLAVFQGPQSCISPSWHASKRDHGRVVPTWNYLVLQVRAVPWVIDDPAWLRGQVGALTDRHEGAMPAPWAVSDAPGAFVAAQLRGIVGLELPLARITAKWKASQNRSEADRLGVIAALAAAENPLAAHVPAPEQPEWKAGPSGRKIPCPTG</sequence>
<protein>
    <recommendedName>
        <fullName evidence="4">Transcriptional regulator</fullName>
    </recommendedName>
</protein>
<proteinExistence type="predicted"/>
<dbReference type="RefSeq" id="WP_085378140.1">
    <property type="nucleotide sequence ID" value="NZ_CP020612.1"/>
</dbReference>
<dbReference type="EMBL" id="CP020612">
    <property type="protein sequence ID" value="ARJ70022.1"/>
    <property type="molecule type" value="Genomic_DNA"/>
</dbReference>
<dbReference type="SUPFAM" id="SSF50475">
    <property type="entry name" value="FMN-binding split barrel"/>
    <property type="match status" value="1"/>
</dbReference>
<dbReference type="Gene3D" id="2.30.110.10">
    <property type="entry name" value="Electron Transport, Fmn-binding Protein, Chain A"/>
    <property type="match status" value="1"/>
</dbReference>
<dbReference type="OrthoDB" id="9794948at2"/>
<feature type="region of interest" description="Disordered" evidence="1">
    <location>
        <begin position="200"/>
        <end position="223"/>
    </location>
</feature>
<dbReference type="KEGG" id="pcon:B0A89_10665"/>
<dbReference type="PANTHER" id="PTHR35802">
    <property type="entry name" value="PROTEASE SYNTHASE AND SPORULATION PROTEIN PAI 2"/>
    <property type="match status" value="1"/>
</dbReference>
<dbReference type="InterPro" id="IPR007396">
    <property type="entry name" value="TR_PAI2-type"/>
</dbReference>
<dbReference type="InterPro" id="IPR012349">
    <property type="entry name" value="Split_barrel_FMN-bd"/>
</dbReference>
<dbReference type="Proteomes" id="UP000193017">
    <property type="component" value="Chromosome"/>
</dbReference>
<evidence type="ECO:0000313" key="3">
    <source>
        <dbReference type="Proteomes" id="UP000193017"/>
    </source>
</evidence>
<dbReference type="AlphaFoldDB" id="A0A1W6CYT4"/>
<evidence type="ECO:0008006" key="4">
    <source>
        <dbReference type="Google" id="ProtNLM"/>
    </source>
</evidence>
<reference evidence="2 3" key="1">
    <citation type="submission" date="2017-03" db="EMBL/GenBank/DDBJ databases">
        <title>Genome sequence of Paracoccus contaminans isolated from a water microcosm.</title>
        <authorList>
            <person name="Aurass P."/>
            <person name="Karste S."/>
            <person name="Trost E."/>
            <person name="Glaeser S.P."/>
            <person name="Kaempfer P."/>
            <person name="Flieger A."/>
        </authorList>
    </citation>
    <scope>NUCLEOTIDE SEQUENCE [LARGE SCALE GENOMIC DNA]</scope>
    <source>
        <strain evidence="3">RKI 16-01929T\LMG 29738T\CCM 8701T\CIP 111112T</strain>
    </source>
</reference>
<evidence type="ECO:0000313" key="2">
    <source>
        <dbReference type="EMBL" id="ARJ70022.1"/>
    </source>
</evidence>
<accession>A0A1W6CYT4</accession>
<name>A0A1W6CYT4_9RHOB</name>
<gene>
    <name evidence="2" type="ORF">B0A89_10665</name>
</gene>
<keyword evidence="3" id="KW-1185">Reference proteome</keyword>
<dbReference type="STRING" id="1945662.B0A89_10665"/>
<evidence type="ECO:0000256" key="1">
    <source>
        <dbReference type="SAM" id="MobiDB-lite"/>
    </source>
</evidence>
<organism evidence="2 3">
    <name type="scientific">Paracoccus contaminans</name>
    <dbReference type="NCBI Taxonomy" id="1945662"/>
    <lineage>
        <taxon>Bacteria</taxon>
        <taxon>Pseudomonadati</taxon>
        <taxon>Pseudomonadota</taxon>
        <taxon>Alphaproteobacteria</taxon>
        <taxon>Rhodobacterales</taxon>
        <taxon>Paracoccaceae</taxon>
        <taxon>Paracoccus</taxon>
    </lineage>
</organism>
<dbReference type="PIRSF" id="PIRSF010372">
    <property type="entry name" value="PaiB"/>
    <property type="match status" value="1"/>
</dbReference>
<dbReference type="Pfam" id="PF04299">
    <property type="entry name" value="FMN_bind_2"/>
    <property type="match status" value="1"/>
</dbReference>
<dbReference type="PANTHER" id="PTHR35802:SF1">
    <property type="entry name" value="PROTEASE SYNTHASE AND SPORULATION PROTEIN PAI 2"/>
    <property type="match status" value="1"/>
</dbReference>